<feature type="signal peptide" evidence="1">
    <location>
        <begin position="1"/>
        <end position="39"/>
    </location>
</feature>
<evidence type="ECO:0008006" key="4">
    <source>
        <dbReference type="Google" id="ProtNLM"/>
    </source>
</evidence>
<sequence>MIYLSQGEHMRKSTVIRQLAAAGMASLALALSTSSIASAETVRAGVWQKDGHDFTIRTSASVSASKIATIKDPDTRVPCGGERCTRNNNGGNYTCWSGGPSDNDWLKVHWAGRTGWVAAMCVEAGRI</sequence>
<proteinExistence type="predicted"/>
<accession>A0ABP8G338</accession>
<organism evidence="2 3">
    <name type="scientific">Streptomyces venetus</name>
    <dbReference type="NCBI Taxonomy" id="1701086"/>
    <lineage>
        <taxon>Bacteria</taxon>
        <taxon>Bacillati</taxon>
        <taxon>Actinomycetota</taxon>
        <taxon>Actinomycetes</taxon>
        <taxon>Kitasatosporales</taxon>
        <taxon>Streptomycetaceae</taxon>
        <taxon>Streptomyces</taxon>
    </lineage>
</organism>
<gene>
    <name evidence="2" type="ORF">GCM10023086_38560</name>
</gene>
<keyword evidence="3" id="KW-1185">Reference proteome</keyword>
<dbReference type="Proteomes" id="UP001501115">
    <property type="component" value="Unassembled WGS sequence"/>
</dbReference>
<dbReference type="Gene3D" id="2.30.30.40">
    <property type="entry name" value="SH3 Domains"/>
    <property type="match status" value="1"/>
</dbReference>
<evidence type="ECO:0000313" key="3">
    <source>
        <dbReference type="Proteomes" id="UP001501115"/>
    </source>
</evidence>
<keyword evidence="1" id="KW-0732">Signal</keyword>
<dbReference type="EMBL" id="BAABET010000005">
    <property type="protein sequence ID" value="GAA4316283.1"/>
    <property type="molecule type" value="Genomic_DNA"/>
</dbReference>
<protein>
    <recommendedName>
        <fullName evidence="4">SH3 domain-containing protein</fullName>
    </recommendedName>
</protein>
<reference evidence="3" key="1">
    <citation type="journal article" date="2019" name="Int. J. Syst. Evol. Microbiol.">
        <title>The Global Catalogue of Microorganisms (GCM) 10K type strain sequencing project: providing services to taxonomists for standard genome sequencing and annotation.</title>
        <authorList>
            <consortium name="The Broad Institute Genomics Platform"/>
            <consortium name="The Broad Institute Genome Sequencing Center for Infectious Disease"/>
            <person name="Wu L."/>
            <person name="Ma J."/>
        </authorList>
    </citation>
    <scope>NUCLEOTIDE SEQUENCE [LARGE SCALE GENOMIC DNA]</scope>
    <source>
        <strain evidence="3">JCM 31290</strain>
    </source>
</reference>
<evidence type="ECO:0000313" key="2">
    <source>
        <dbReference type="EMBL" id="GAA4316283.1"/>
    </source>
</evidence>
<feature type="chain" id="PRO_5046457554" description="SH3 domain-containing protein" evidence="1">
    <location>
        <begin position="40"/>
        <end position="127"/>
    </location>
</feature>
<evidence type="ECO:0000256" key="1">
    <source>
        <dbReference type="SAM" id="SignalP"/>
    </source>
</evidence>
<name>A0ABP8G338_9ACTN</name>
<comment type="caution">
    <text evidence="2">The sequence shown here is derived from an EMBL/GenBank/DDBJ whole genome shotgun (WGS) entry which is preliminary data.</text>
</comment>